<evidence type="ECO:0000259" key="1">
    <source>
        <dbReference type="Pfam" id="PF07929"/>
    </source>
</evidence>
<protein>
    <submittedName>
        <fullName evidence="2">Plasmid pRiA4b ORF-3-like protein</fullName>
    </submittedName>
</protein>
<dbReference type="OrthoDB" id="4390428at2"/>
<dbReference type="Proteomes" id="UP000217209">
    <property type="component" value="Chromosome"/>
</dbReference>
<gene>
    <name evidence="2" type="ORF">CGLAU_12015</name>
</gene>
<feature type="domain" description="Plasmid pRiA4b Orf3-like" evidence="1">
    <location>
        <begin position="3"/>
        <end position="120"/>
    </location>
</feature>
<sequence length="441" mass="48461">MIVTLLMTLEGSLPEISRCVNVDDSMDLGELSQVIDAAFGFSGAATHLYATGSGEFRHIFAEIPSAGESDETELTVARISEITYIYDPTANWTVQVAVLGESQLDGPTPLLIDACGPDIVESANGPELMTKFRNEARRIAAGLPPDMEVTPLLLSFLPVMSPERMLQRLTVVDPVSVATRIGFVAEEIYFDQPIPGMPDVDTPDLAHEFEDFLDSRPELRQIMQDDPNPDLNPTLLSAVAEFFEDKLGPDGSATYRWTVAAPLELADVLYNAVNLFSEPVVLTKTGNLPVAAVRMLAELLGRKHTGGQPRENTFPEVRQLRQFLEGAGLIALGDEALQVSERGRFFLQSEDPIADFHTELLVGFEAVFGKAEFAENIEHLADFAGIRDLEPGWHALPESFRDVVMFIRQIGGFYTGPEGPVSTQSGEALLRYILRHYGYES</sequence>
<evidence type="ECO:0000313" key="2">
    <source>
        <dbReference type="EMBL" id="AQQ16331.1"/>
    </source>
</evidence>
<proteinExistence type="predicted"/>
<dbReference type="AlphaFoldDB" id="A0A1Q2HZR0"/>
<reference evidence="2 3" key="1">
    <citation type="submission" date="2016-12" db="EMBL/GenBank/DDBJ databases">
        <authorList>
            <person name="Song W.-J."/>
            <person name="Kurnit D.M."/>
        </authorList>
    </citation>
    <scope>NUCLEOTIDE SEQUENCE [LARGE SCALE GENOMIC DNA]</scope>
    <source>
        <strain evidence="2 3">DSM 30827</strain>
    </source>
</reference>
<dbReference type="RefSeq" id="WP_095660895.1">
    <property type="nucleotide sequence ID" value="NZ_CP019688.1"/>
</dbReference>
<keyword evidence="3" id="KW-1185">Reference proteome</keyword>
<dbReference type="Gene3D" id="3.10.290.30">
    <property type="entry name" value="MM3350-like"/>
    <property type="match status" value="1"/>
</dbReference>
<name>A0A1Q2HZR0_9CORY</name>
<dbReference type="InterPro" id="IPR012912">
    <property type="entry name" value="Plasmid_pRiA4b_Orf3-like"/>
</dbReference>
<accession>A0A1Q2HZR0</accession>
<dbReference type="Pfam" id="PF07929">
    <property type="entry name" value="PRiA4_ORF3"/>
    <property type="match status" value="1"/>
</dbReference>
<dbReference type="KEGG" id="cgv:CGLAU_12015"/>
<dbReference type="EMBL" id="CP019688">
    <property type="protein sequence ID" value="AQQ16331.1"/>
    <property type="molecule type" value="Genomic_DNA"/>
</dbReference>
<dbReference type="SUPFAM" id="SSF159941">
    <property type="entry name" value="MM3350-like"/>
    <property type="match status" value="1"/>
</dbReference>
<dbReference type="InterPro" id="IPR024047">
    <property type="entry name" value="MM3350-like_sf"/>
</dbReference>
<evidence type="ECO:0000313" key="3">
    <source>
        <dbReference type="Proteomes" id="UP000217209"/>
    </source>
</evidence>
<organism evidence="2 3">
    <name type="scientific">Corynebacterium glaucum</name>
    <dbReference type="NCBI Taxonomy" id="187491"/>
    <lineage>
        <taxon>Bacteria</taxon>
        <taxon>Bacillati</taxon>
        <taxon>Actinomycetota</taxon>
        <taxon>Actinomycetes</taxon>
        <taxon>Mycobacteriales</taxon>
        <taxon>Corynebacteriaceae</taxon>
        <taxon>Corynebacterium</taxon>
    </lineage>
</organism>